<organism evidence="1 2">
    <name type="scientific">Serratia fonticola</name>
    <dbReference type="NCBI Taxonomy" id="47917"/>
    <lineage>
        <taxon>Bacteria</taxon>
        <taxon>Pseudomonadati</taxon>
        <taxon>Pseudomonadota</taxon>
        <taxon>Gammaproteobacteria</taxon>
        <taxon>Enterobacterales</taxon>
        <taxon>Yersiniaceae</taxon>
        <taxon>Serratia</taxon>
    </lineage>
</organism>
<sequence>MSLLLKVTKPHTISAESLSFEMGMRLQAAAAQGLKDKLETGEVKFINGRYVFGAGMKVIRPSIFGARPKKTKYPIA</sequence>
<reference evidence="1" key="1">
    <citation type="submission" date="2020-08" db="EMBL/GenBank/DDBJ databases">
        <title>Food and environmental bacterial isolates.</title>
        <authorList>
            <person name="Richter L."/>
            <person name="Du Plessis E.M."/>
            <person name="Duvenage S."/>
            <person name="Allam M."/>
            <person name="Korsten L."/>
        </authorList>
    </citation>
    <scope>NUCLEOTIDE SEQUENCE</scope>
    <source>
        <strain evidence="1">UPMP2127</strain>
    </source>
</reference>
<accession>A0AAP7K855</accession>
<proteinExistence type="predicted"/>
<evidence type="ECO:0000313" key="1">
    <source>
        <dbReference type="EMBL" id="MBC3213150.1"/>
    </source>
</evidence>
<gene>
    <name evidence="1" type="ORF">H8J20_13455</name>
</gene>
<name>A0AAP7K855_SERFO</name>
<dbReference type="Proteomes" id="UP000659084">
    <property type="component" value="Unassembled WGS sequence"/>
</dbReference>
<dbReference type="EMBL" id="JACNYO010000012">
    <property type="protein sequence ID" value="MBC3213150.1"/>
    <property type="molecule type" value="Genomic_DNA"/>
</dbReference>
<evidence type="ECO:0000313" key="2">
    <source>
        <dbReference type="Proteomes" id="UP000659084"/>
    </source>
</evidence>
<protein>
    <submittedName>
        <fullName evidence="1">Uncharacterized protein</fullName>
    </submittedName>
</protein>
<dbReference type="RefSeq" id="WP_021805130.1">
    <property type="nucleotide sequence ID" value="NZ_CAMISB010000004.1"/>
</dbReference>
<comment type="caution">
    <text evidence="1">The sequence shown here is derived from an EMBL/GenBank/DDBJ whole genome shotgun (WGS) entry which is preliminary data.</text>
</comment>
<dbReference type="AlphaFoldDB" id="A0AAP7K855"/>